<evidence type="ECO:0000313" key="2">
    <source>
        <dbReference type="EMBL" id="KAK8868331.1"/>
    </source>
</evidence>
<comment type="caution">
    <text evidence="2">The sequence shown here is derived from an EMBL/GenBank/DDBJ whole genome shotgun (WGS) entry which is preliminary data.</text>
</comment>
<dbReference type="EMBL" id="JAPCWZ010000004">
    <property type="protein sequence ID" value="KAK8868331.1"/>
    <property type="molecule type" value="Genomic_DNA"/>
</dbReference>
<evidence type="ECO:0000313" key="3">
    <source>
        <dbReference type="Proteomes" id="UP001390339"/>
    </source>
</evidence>
<feature type="region of interest" description="Disordered" evidence="1">
    <location>
        <begin position="27"/>
        <end position="46"/>
    </location>
</feature>
<sequence>MMASFGAWLFQRVNSANRNLQQRQQVQQLQEGGPSRNKGDQGLPLIQPDISSLSIIDNVEEVEVDVVMEAEAENHGHDNDNGNHEDDDETYIYDIFARPSPLPPPKQQQEKQKQQDWLQEEPHKQHYWTRLGERKERVRDVHLHRLQSRQKAAADAPGDAGRYLGGRWKRREDYGDVIEIGWVEA</sequence>
<accession>A0ABR2IVB8</accession>
<reference evidence="2 3" key="1">
    <citation type="journal article" date="2024" name="IMA Fungus">
        <title>Apiospora arundinis, a panoply of carbohydrate-active enzymes and secondary metabolites.</title>
        <authorList>
            <person name="Sorensen T."/>
            <person name="Petersen C."/>
            <person name="Muurmann A.T."/>
            <person name="Christiansen J.V."/>
            <person name="Brundto M.L."/>
            <person name="Overgaard C.K."/>
            <person name="Boysen A.T."/>
            <person name="Wollenberg R.D."/>
            <person name="Larsen T.O."/>
            <person name="Sorensen J.L."/>
            <person name="Nielsen K.L."/>
            <person name="Sondergaard T.E."/>
        </authorList>
    </citation>
    <scope>NUCLEOTIDE SEQUENCE [LARGE SCALE GENOMIC DNA]</scope>
    <source>
        <strain evidence="2 3">AAU 773</strain>
    </source>
</reference>
<evidence type="ECO:0000256" key="1">
    <source>
        <dbReference type="SAM" id="MobiDB-lite"/>
    </source>
</evidence>
<organism evidence="2 3">
    <name type="scientific">Apiospora arundinis</name>
    <dbReference type="NCBI Taxonomy" id="335852"/>
    <lineage>
        <taxon>Eukaryota</taxon>
        <taxon>Fungi</taxon>
        <taxon>Dikarya</taxon>
        <taxon>Ascomycota</taxon>
        <taxon>Pezizomycotina</taxon>
        <taxon>Sordariomycetes</taxon>
        <taxon>Xylariomycetidae</taxon>
        <taxon>Amphisphaeriales</taxon>
        <taxon>Apiosporaceae</taxon>
        <taxon>Apiospora</taxon>
    </lineage>
</organism>
<gene>
    <name evidence="2" type="ORF">PGQ11_006909</name>
</gene>
<feature type="region of interest" description="Disordered" evidence="1">
    <location>
        <begin position="96"/>
        <end position="131"/>
    </location>
</feature>
<name>A0ABR2IVB8_9PEZI</name>
<protein>
    <submittedName>
        <fullName evidence="2">Uncharacterized protein</fullName>
    </submittedName>
</protein>
<feature type="compositionally biased region" description="Basic and acidic residues" evidence="1">
    <location>
        <begin position="108"/>
        <end position="124"/>
    </location>
</feature>
<dbReference type="Proteomes" id="UP001390339">
    <property type="component" value="Unassembled WGS sequence"/>
</dbReference>
<keyword evidence="3" id="KW-1185">Reference proteome</keyword>
<proteinExistence type="predicted"/>